<feature type="signal peptide" evidence="1">
    <location>
        <begin position="1"/>
        <end position="20"/>
    </location>
</feature>
<name>A0A3M0H129_9FLAO</name>
<accession>A0A3M0H129</accession>
<gene>
    <name evidence="2" type="ORF">EAX61_02580</name>
</gene>
<dbReference type="Proteomes" id="UP000281985">
    <property type="component" value="Unassembled WGS sequence"/>
</dbReference>
<dbReference type="EMBL" id="REFV01000002">
    <property type="protein sequence ID" value="RMB63296.1"/>
    <property type="molecule type" value="Genomic_DNA"/>
</dbReference>
<protein>
    <recommendedName>
        <fullName evidence="4">EF-hand domain-containing protein</fullName>
    </recommendedName>
</protein>
<keyword evidence="1" id="KW-0732">Signal</keyword>
<evidence type="ECO:0000313" key="3">
    <source>
        <dbReference type="Proteomes" id="UP000281985"/>
    </source>
</evidence>
<evidence type="ECO:0008006" key="4">
    <source>
        <dbReference type="Google" id="ProtNLM"/>
    </source>
</evidence>
<sequence>MKNYIFTLIAIAMVATSATAQNITFEDPDTLQGMLDQEPSIDTNNDGQISEAEAAEVTFLDLDRKFIDVFPEAFYFTALEEIILTRNFLEGTLDLSQNPELRIVIADNANFIDELILYTDGPSKY</sequence>
<dbReference type="InterPro" id="IPR032675">
    <property type="entry name" value="LRR_dom_sf"/>
</dbReference>
<evidence type="ECO:0000256" key="1">
    <source>
        <dbReference type="SAM" id="SignalP"/>
    </source>
</evidence>
<dbReference type="OrthoDB" id="8901262at2"/>
<organism evidence="2 3">
    <name type="scientific">Dokdonia sinensis</name>
    <dbReference type="NCBI Taxonomy" id="2479847"/>
    <lineage>
        <taxon>Bacteria</taxon>
        <taxon>Pseudomonadati</taxon>
        <taxon>Bacteroidota</taxon>
        <taxon>Flavobacteriia</taxon>
        <taxon>Flavobacteriales</taxon>
        <taxon>Flavobacteriaceae</taxon>
        <taxon>Dokdonia</taxon>
    </lineage>
</organism>
<reference evidence="2 3" key="1">
    <citation type="submission" date="2018-10" db="EMBL/GenBank/DDBJ databases">
        <title>Dokdonia luteus sp. nov., isolated from sea water.</title>
        <authorList>
            <person name="Zhou L.Y."/>
            <person name="Du Z.J."/>
        </authorList>
    </citation>
    <scope>NUCLEOTIDE SEQUENCE [LARGE SCALE GENOMIC DNA]</scope>
    <source>
        <strain evidence="2 3">SH27</strain>
    </source>
</reference>
<dbReference type="AlphaFoldDB" id="A0A3M0H129"/>
<keyword evidence="3" id="KW-1185">Reference proteome</keyword>
<evidence type="ECO:0000313" key="2">
    <source>
        <dbReference type="EMBL" id="RMB63296.1"/>
    </source>
</evidence>
<comment type="caution">
    <text evidence="2">The sequence shown here is derived from an EMBL/GenBank/DDBJ whole genome shotgun (WGS) entry which is preliminary data.</text>
</comment>
<dbReference type="Gene3D" id="3.80.10.10">
    <property type="entry name" value="Ribonuclease Inhibitor"/>
    <property type="match status" value="1"/>
</dbReference>
<proteinExistence type="predicted"/>
<dbReference type="RefSeq" id="WP_121916098.1">
    <property type="nucleotide sequence ID" value="NZ_REFV01000002.1"/>
</dbReference>
<feature type="chain" id="PRO_5018167108" description="EF-hand domain-containing protein" evidence="1">
    <location>
        <begin position="21"/>
        <end position="125"/>
    </location>
</feature>